<dbReference type="SUPFAM" id="SSF52540">
    <property type="entry name" value="P-loop containing nucleoside triphosphate hydrolases"/>
    <property type="match status" value="1"/>
</dbReference>
<accession>A0A1Y0VX96</accession>
<proteinExistence type="predicted"/>
<evidence type="ECO:0000313" key="1">
    <source>
        <dbReference type="EMBL" id="ARW19167.1"/>
    </source>
</evidence>
<dbReference type="EMBL" id="CP021474">
    <property type="protein sequence ID" value="ARW19167.1"/>
    <property type="molecule type" value="Genomic_DNA"/>
</dbReference>
<keyword evidence="1" id="KW-0239">DNA-directed DNA polymerase</keyword>
<dbReference type="Pfam" id="PF13177">
    <property type="entry name" value="DNA_pol3_delta2"/>
    <property type="match status" value="1"/>
</dbReference>
<protein>
    <submittedName>
        <fullName evidence="1">DNA-directed DNA polymerase</fullName>
        <ecNumber evidence="1">2.7.7.7</ecNumber>
    </submittedName>
</protein>
<dbReference type="Proteomes" id="UP000196118">
    <property type="component" value="Chromosome"/>
</dbReference>
<keyword evidence="1" id="KW-0548">Nucleotidyltransferase</keyword>
<dbReference type="Gene3D" id="3.40.50.300">
    <property type="entry name" value="P-loop containing nucleotide triphosphate hydrolases"/>
    <property type="match status" value="1"/>
</dbReference>
<name>A0A1Y0VX96_PEDPE</name>
<gene>
    <name evidence="1" type="primary">holB</name>
    <name evidence="1" type="ORF">S100892_00572</name>
</gene>
<evidence type="ECO:0000313" key="2">
    <source>
        <dbReference type="Proteomes" id="UP000196118"/>
    </source>
</evidence>
<dbReference type="AlphaFoldDB" id="A0A1Y0VX96"/>
<dbReference type="EC" id="2.7.7.7" evidence="1"/>
<reference evidence="1 2" key="1">
    <citation type="submission" date="2017-05" db="EMBL/GenBank/DDBJ databases">
        <title>Genome sequence of Pediococcus pentosaceus strain SRCM100892.</title>
        <authorList>
            <person name="Cho S.H."/>
        </authorList>
    </citation>
    <scope>NUCLEOTIDE SEQUENCE [LARGE SCALE GENOMIC DNA]</scope>
    <source>
        <strain evidence="1 2">SRCM100892</strain>
    </source>
</reference>
<sequence length="84" mass="9595">MEDLKNLTNQAVEKQPEIVKRFNEMIDSQHLSHAYLLTGAGGIGKKDVAQWVAMRLFVLTYRDQCLVENVKSVLESCQDNIQML</sequence>
<dbReference type="InterPro" id="IPR027417">
    <property type="entry name" value="P-loop_NTPase"/>
</dbReference>
<organism evidence="1 2">
    <name type="scientific">Pediococcus pentosaceus</name>
    <dbReference type="NCBI Taxonomy" id="1255"/>
    <lineage>
        <taxon>Bacteria</taxon>
        <taxon>Bacillati</taxon>
        <taxon>Bacillota</taxon>
        <taxon>Bacilli</taxon>
        <taxon>Lactobacillales</taxon>
        <taxon>Lactobacillaceae</taxon>
        <taxon>Pediococcus</taxon>
    </lineage>
</organism>
<keyword evidence="1" id="KW-0808">Transferase</keyword>
<dbReference type="GO" id="GO:0003887">
    <property type="term" value="F:DNA-directed DNA polymerase activity"/>
    <property type="evidence" value="ECO:0007669"/>
    <property type="project" value="UniProtKB-KW"/>
</dbReference>